<name>A0A1B6CTM4_9HEMI</name>
<evidence type="ECO:0000256" key="4">
    <source>
        <dbReference type="ARBA" id="ARBA00020923"/>
    </source>
</evidence>
<evidence type="ECO:0000256" key="15">
    <source>
        <dbReference type="SAM" id="MobiDB-lite"/>
    </source>
</evidence>
<keyword evidence="9" id="KW-0862">Zinc</keyword>
<comment type="pathway">
    <text evidence="2">Protein modification; protein sumoylation.</text>
</comment>
<evidence type="ECO:0000256" key="10">
    <source>
        <dbReference type="ARBA" id="ARBA00023242"/>
    </source>
</evidence>
<dbReference type="PANTHER" id="PTHR21330:SF1">
    <property type="entry name" value="E3 SUMO-PROTEIN LIGASE NSE2"/>
    <property type="match status" value="1"/>
</dbReference>
<dbReference type="PANTHER" id="PTHR21330">
    <property type="entry name" value="E3 SUMO-PROTEIN LIGASE NSE2"/>
    <property type="match status" value="1"/>
</dbReference>
<dbReference type="GO" id="GO:0008270">
    <property type="term" value="F:zinc ion binding"/>
    <property type="evidence" value="ECO:0007669"/>
    <property type="project" value="UniProtKB-KW"/>
</dbReference>
<dbReference type="GO" id="GO:0061665">
    <property type="term" value="F:SUMO ligase activity"/>
    <property type="evidence" value="ECO:0007669"/>
    <property type="project" value="TreeGrafter"/>
</dbReference>
<dbReference type="UniPathway" id="UPA00886"/>
<evidence type="ECO:0000256" key="3">
    <source>
        <dbReference type="ARBA" id="ARBA00008212"/>
    </source>
</evidence>
<feature type="region of interest" description="Disordered" evidence="15">
    <location>
        <begin position="84"/>
        <end position="105"/>
    </location>
</feature>
<keyword evidence="14" id="KW-0175">Coiled coil</keyword>
<dbReference type="Gene3D" id="3.30.40.10">
    <property type="entry name" value="Zinc/RING finger domain, C3HC4 (zinc finger)"/>
    <property type="match status" value="1"/>
</dbReference>
<evidence type="ECO:0000256" key="2">
    <source>
        <dbReference type="ARBA" id="ARBA00004718"/>
    </source>
</evidence>
<evidence type="ECO:0000256" key="11">
    <source>
        <dbReference type="ARBA" id="ARBA00031731"/>
    </source>
</evidence>
<keyword evidence="7 13" id="KW-0863">Zinc-finger</keyword>
<gene>
    <name evidence="17" type="ORF">g.5810</name>
</gene>
<dbReference type="GO" id="GO:0000724">
    <property type="term" value="P:double-strand break repair via homologous recombination"/>
    <property type="evidence" value="ECO:0007669"/>
    <property type="project" value="InterPro"/>
</dbReference>
<dbReference type="GO" id="GO:0016925">
    <property type="term" value="P:protein sumoylation"/>
    <property type="evidence" value="ECO:0007669"/>
    <property type="project" value="UniProtKB-UniPathway"/>
</dbReference>
<proteinExistence type="inferred from homology"/>
<dbReference type="CDD" id="cd16651">
    <property type="entry name" value="SPL-RING_NSE2"/>
    <property type="match status" value="1"/>
</dbReference>
<dbReference type="InterPro" id="IPR013083">
    <property type="entry name" value="Znf_RING/FYVE/PHD"/>
</dbReference>
<dbReference type="AlphaFoldDB" id="A0A1B6CTM4"/>
<keyword evidence="10" id="KW-0539">Nucleus</keyword>
<evidence type="ECO:0000256" key="12">
    <source>
        <dbReference type="ARBA" id="ARBA00032533"/>
    </source>
</evidence>
<evidence type="ECO:0000256" key="14">
    <source>
        <dbReference type="SAM" id="Coils"/>
    </source>
</evidence>
<evidence type="ECO:0000256" key="6">
    <source>
        <dbReference type="ARBA" id="ARBA00022723"/>
    </source>
</evidence>
<reference evidence="17" key="1">
    <citation type="submission" date="2015-12" db="EMBL/GenBank/DDBJ databases">
        <title>De novo transcriptome assembly of four potential Pierce s Disease insect vectors from Arizona vineyards.</title>
        <authorList>
            <person name="Tassone E.E."/>
        </authorList>
    </citation>
    <scope>NUCLEOTIDE SEQUENCE</scope>
</reference>
<sequence length="235" mass="27413">MSSDAEIDLGKMHDTIMEELNNCNEVIEEYAPEQDRNKLFKIAEESFLTTLKAKKEWELHKEEIKKLEEIINKLDDEDNLLDLENSDKEDSHTRTHTTNSQGQKDNQFLTIMEAINNINGKCVIEDSECKNDPSYKEFMKKLHKNQDEISDTDEGIQETSKSLSYIDVLSQQIMVVPVKNIICGHHYEHDNIFKWLENKKHTRCPHVGCNQNIIKENLVLDIDFMTEIQNSQKTN</sequence>
<dbReference type="PROSITE" id="PS51044">
    <property type="entry name" value="ZF_SP_RING"/>
    <property type="match status" value="1"/>
</dbReference>
<evidence type="ECO:0000256" key="5">
    <source>
        <dbReference type="ARBA" id="ARBA00022679"/>
    </source>
</evidence>
<dbReference type="InterPro" id="IPR004181">
    <property type="entry name" value="Znf_MIZ"/>
</dbReference>
<keyword evidence="6" id="KW-0479">Metal-binding</keyword>
<evidence type="ECO:0000256" key="7">
    <source>
        <dbReference type="ARBA" id="ARBA00022771"/>
    </source>
</evidence>
<dbReference type="InterPro" id="IPR026846">
    <property type="entry name" value="Nse2(Mms21)"/>
</dbReference>
<feature type="domain" description="SP-RING-type" evidence="16">
    <location>
        <begin position="152"/>
        <end position="233"/>
    </location>
</feature>
<dbReference type="EMBL" id="GEDC01020524">
    <property type="protein sequence ID" value="JAS16774.1"/>
    <property type="molecule type" value="Transcribed_RNA"/>
</dbReference>
<accession>A0A1B6CTM4</accession>
<evidence type="ECO:0000256" key="9">
    <source>
        <dbReference type="ARBA" id="ARBA00022833"/>
    </source>
</evidence>
<dbReference type="SUPFAM" id="SSF57850">
    <property type="entry name" value="RING/U-box"/>
    <property type="match status" value="1"/>
</dbReference>
<organism evidence="17">
    <name type="scientific">Clastoptera arizonana</name>
    <name type="common">Arizona spittle bug</name>
    <dbReference type="NCBI Taxonomy" id="38151"/>
    <lineage>
        <taxon>Eukaryota</taxon>
        <taxon>Metazoa</taxon>
        <taxon>Ecdysozoa</taxon>
        <taxon>Arthropoda</taxon>
        <taxon>Hexapoda</taxon>
        <taxon>Insecta</taxon>
        <taxon>Pterygota</taxon>
        <taxon>Neoptera</taxon>
        <taxon>Paraneoptera</taxon>
        <taxon>Hemiptera</taxon>
        <taxon>Auchenorrhyncha</taxon>
        <taxon>Cercopoidea</taxon>
        <taxon>Clastopteridae</taxon>
        <taxon>Clastoptera</taxon>
    </lineage>
</organism>
<evidence type="ECO:0000256" key="13">
    <source>
        <dbReference type="PROSITE-ProRule" id="PRU00452"/>
    </source>
</evidence>
<comment type="similarity">
    <text evidence="3">Belongs to the NSE2 family.</text>
</comment>
<protein>
    <recommendedName>
        <fullName evidence="4">E3 SUMO-protein ligase NSE2</fullName>
    </recommendedName>
    <alternativeName>
        <fullName evidence="11">E3 SUMO-protein transferase NSE2</fullName>
    </alternativeName>
    <alternativeName>
        <fullName evidence="12">Non-structural maintenance of chromosomes element 2 homolog</fullName>
    </alternativeName>
</protein>
<evidence type="ECO:0000256" key="8">
    <source>
        <dbReference type="ARBA" id="ARBA00022786"/>
    </source>
</evidence>
<dbReference type="GO" id="GO:0005634">
    <property type="term" value="C:nucleus"/>
    <property type="evidence" value="ECO:0007669"/>
    <property type="project" value="UniProtKB-SubCell"/>
</dbReference>
<comment type="subcellular location">
    <subcellularLocation>
        <location evidence="1">Nucleus</location>
    </subcellularLocation>
</comment>
<dbReference type="GO" id="GO:0030915">
    <property type="term" value="C:Smc5-Smc6 complex"/>
    <property type="evidence" value="ECO:0007669"/>
    <property type="project" value="InterPro"/>
</dbReference>
<evidence type="ECO:0000313" key="17">
    <source>
        <dbReference type="EMBL" id="JAS16774.1"/>
    </source>
</evidence>
<feature type="compositionally biased region" description="Polar residues" evidence="15">
    <location>
        <begin position="96"/>
        <end position="105"/>
    </location>
</feature>
<keyword evidence="8" id="KW-0833">Ubl conjugation pathway</keyword>
<feature type="coiled-coil region" evidence="14">
    <location>
        <begin position="57"/>
        <end position="84"/>
    </location>
</feature>
<evidence type="ECO:0000256" key="1">
    <source>
        <dbReference type="ARBA" id="ARBA00004123"/>
    </source>
</evidence>
<dbReference type="Pfam" id="PF11789">
    <property type="entry name" value="zf-Nse"/>
    <property type="match status" value="1"/>
</dbReference>
<evidence type="ECO:0000259" key="16">
    <source>
        <dbReference type="PROSITE" id="PS51044"/>
    </source>
</evidence>
<keyword evidence="5" id="KW-0808">Transferase</keyword>